<comment type="similarity">
    <text evidence="2">Belongs to the cyclophilin-type PPIase family.</text>
</comment>
<dbReference type="PROSITE" id="PS50102">
    <property type="entry name" value="RRM"/>
    <property type="match status" value="1"/>
</dbReference>
<sequence>MELPTTPPPSVTLSNIISIANLYTWECPLHYEHASFLLSFLKSLLNSIVMANASPHTNGSQFFITLAPTPLLEGFAFFYFEDERDAEDAINALDNTAFRHDRRKLSVELARVWDDVAGRRQYTFEGYEAPVYSIDLLAAHGTAGLRARVHKSLQDEDQPLKDKQAIGAFPVPKTHIPTSVTSAPPKFICKILKEVDFSTATVTDILKQLGISLAVSMDAINNKNVVDEVKSFFSRHLF</sequence>
<feature type="domain" description="RRM" evidence="3">
    <location>
        <begin position="15"/>
        <end position="112"/>
    </location>
</feature>
<comment type="caution">
    <text evidence="4">The sequence shown here is derived from an EMBL/GenBank/DDBJ whole genome shotgun (WGS) entry which is preliminary data.</text>
</comment>
<protein>
    <recommendedName>
        <fullName evidence="2">Peptidyl-prolyl cis-trans isomerase</fullName>
        <shortName evidence="2">PPIase</shortName>
        <ecNumber evidence="2">5.2.1.8</ecNumber>
    </recommendedName>
</protein>
<keyword evidence="2" id="KW-0697">Rotamase</keyword>
<comment type="catalytic activity">
    <reaction evidence="2">
        <text>[protein]-peptidylproline (omega=180) = [protein]-peptidylproline (omega=0)</text>
        <dbReference type="Rhea" id="RHEA:16237"/>
        <dbReference type="Rhea" id="RHEA-COMP:10747"/>
        <dbReference type="Rhea" id="RHEA-COMP:10748"/>
        <dbReference type="ChEBI" id="CHEBI:83833"/>
        <dbReference type="ChEBI" id="CHEBI:83834"/>
        <dbReference type="EC" id="5.2.1.8"/>
    </reaction>
</comment>
<dbReference type="EMBL" id="BQNB010009891">
    <property type="protein sequence ID" value="GJS69834.1"/>
    <property type="molecule type" value="Genomic_DNA"/>
</dbReference>
<proteinExistence type="inferred from homology"/>
<dbReference type="PRINTS" id="PR00153">
    <property type="entry name" value="CSAPPISMRASE"/>
</dbReference>
<dbReference type="InterPro" id="IPR002130">
    <property type="entry name" value="Cyclophilin-type_PPIase_dom"/>
</dbReference>
<keyword evidence="2" id="KW-0413">Isomerase</keyword>
<organism evidence="4 5">
    <name type="scientific">Tanacetum coccineum</name>
    <dbReference type="NCBI Taxonomy" id="301880"/>
    <lineage>
        <taxon>Eukaryota</taxon>
        <taxon>Viridiplantae</taxon>
        <taxon>Streptophyta</taxon>
        <taxon>Embryophyta</taxon>
        <taxon>Tracheophyta</taxon>
        <taxon>Spermatophyta</taxon>
        <taxon>Magnoliopsida</taxon>
        <taxon>eudicotyledons</taxon>
        <taxon>Gunneridae</taxon>
        <taxon>Pentapetalae</taxon>
        <taxon>asterids</taxon>
        <taxon>campanulids</taxon>
        <taxon>Asterales</taxon>
        <taxon>Asteraceae</taxon>
        <taxon>Asteroideae</taxon>
        <taxon>Anthemideae</taxon>
        <taxon>Anthemidinae</taxon>
        <taxon>Tanacetum</taxon>
    </lineage>
</organism>
<evidence type="ECO:0000259" key="3">
    <source>
        <dbReference type="PROSITE" id="PS50102"/>
    </source>
</evidence>
<accession>A0ABQ4XWN6</accession>
<dbReference type="SUPFAM" id="SSF50891">
    <property type="entry name" value="Cyclophilin-like"/>
    <property type="match status" value="1"/>
</dbReference>
<comment type="function">
    <text evidence="2">PPIases accelerate the folding of proteins. It catalyzes the cis-trans isomerization of proline imidic peptide bonds in oligopeptides.</text>
</comment>
<name>A0ABQ4XWN6_9ASTR</name>
<dbReference type="InterPro" id="IPR035979">
    <property type="entry name" value="RBD_domain_sf"/>
</dbReference>
<dbReference type="Proteomes" id="UP001151760">
    <property type="component" value="Unassembled WGS sequence"/>
</dbReference>
<dbReference type="Gene3D" id="2.40.100.10">
    <property type="entry name" value="Cyclophilin-like"/>
    <property type="match status" value="1"/>
</dbReference>
<gene>
    <name evidence="4" type="ORF">Tco_0702675</name>
</gene>
<evidence type="ECO:0000256" key="2">
    <source>
        <dbReference type="RuleBase" id="RU363019"/>
    </source>
</evidence>
<keyword evidence="1" id="KW-0694">RNA-binding</keyword>
<dbReference type="InterPro" id="IPR000504">
    <property type="entry name" value="RRM_dom"/>
</dbReference>
<evidence type="ECO:0000256" key="1">
    <source>
        <dbReference type="PROSITE-ProRule" id="PRU00176"/>
    </source>
</evidence>
<dbReference type="EC" id="5.2.1.8" evidence="2"/>
<reference evidence="4" key="2">
    <citation type="submission" date="2022-01" db="EMBL/GenBank/DDBJ databases">
        <authorList>
            <person name="Yamashiro T."/>
            <person name="Shiraishi A."/>
            <person name="Satake H."/>
            <person name="Nakayama K."/>
        </authorList>
    </citation>
    <scope>NUCLEOTIDE SEQUENCE</scope>
</reference>
<dbReference type="Pfam" id="PF00160">
    <property type="entry name" value="Pro_isomerase"/>
    <property type="match status" value="1"/>
</dbReference>
<keyword evidence="5" id="KW-1185">Reference proteome</keyword>
<evidence type="ECO:0000313" key="4">
    <source>
        <dbReference type="EMBL" id="GJS69834.1"/>
    </source>
</evidence>
<evidence type="ECO:0000313" key="5">
    <source>
        <dbReference type="Proteomes" id="UP001151760"/>
    </source>
</evidence>
<dbReference type="SUPFAM" id="SSF54928">
    <property type="entry name" value="RNA-binding domain, RBD"/>
    <property type="match status" value="1"/>
</dbReference>
<dbReference type="InterPro" id="IPR029000">
    <property type="entry name" value="Cyclophilin-like_dom_sf"/>
</dbReference>
<reference evidence="4" key="1">
    <citation type="journal article" date="2022" name="Int. J. Mol. Sci.">
        <title>Draft Genome of Tanacetum Coccineum: Genomic Comparison of Closely Related Tanacetum-Family Plants.</title>
        <authorList>
            <person name="Yamashiro T."/>
            <person name="Shiraishi A."/>
            <person name="Nakayama K."/>
            <person name="Satake H."/>
        </authorList>
    </citation>
    <scope>NUCLEOTIDE SEQUENCE</scope>
</reference>